<name>A0ACB8ZI91_ARCLA</name>
<evidence type="ECO:0000313" key="1">
    <source>
        <dbReference type="EMBL" id="KAI3697035.1"/>
    </source>
</evidence>
<sequence>MTIGIVDTVGYSLPHKFGQLIADIRSNTPGIENTIITTHCHNDLGLAVANTLEVEEYSGMLPQVQPHKAIVGANAFSHESGIH</sequence>
<accession>A0ACB8ZI91</accession>
<comment type="caution">
    <text evidence="1">The sequence shown here is derived from an EMBL/GenBank/DDBJ whole genome shotgun (WGS) entry which is preliminary data.</text>
</comment>
<dbReference type="EMBL" id="CM042056">
    <property type="protein sequence ID" value="KAI3697035.1"/>
    <property type="molecule type" value="Genomic_DNA"/>
</dbReference>
<keyword evidence="2" id="KW-1185">Reference proteome</keyword>
<dbReference type="Proteomes" id="UP001055879">
    <property type="component" value="Linkage Group LG10"/>
</dbReference>
<organism evidence="1 2">
    <name type="scientific">Arctium lappa</name>
    <name type="common">Greater burdock</name>
    <name type="synonym">Lappa major</name>
    <dbReference type="NCBI Taxonomy" id="4217"/>
    <lineage>
        <taxon>Eukaryota</taxon>
        <taxon>Viridiplantae</taxon>
        <taxon>Streptophyta</taxon>
        <taxon>Embryophyta</taxon>
        <taxon>Tracheophyta</taxon>
        <taxon>Spermatophyta</taxon>
        <taxon>Magnoliopsida</taxon>
        <taxon>eudicotyledons</taxon>
        <taxon>Gunneridae</taxon>
        <taxon>Pentapetalae</taxon>
        <taxon>asterids</taxon>
        <taxon>campanulids</taxon>
        <taxon>Asterales</taxon>
        <taxon>Asteraceae</taxon>
        <taxon>Carduoideae</taxon>
        <taxon>Cardueae</taxon>
        <taxon>Arctiinae</taxon>
        <taxon>Arctium</taxon>
    </lineage>
</organism>
<reference evidence="1 2" key="2">
    <citation type="journal article" date="2022" name="Mol. Ecol. Resour.">
        <title>The genomes of chicory, endive, great burdock and yacon provide insights into Asteraceae paleo-polyploidization history and plant inulin production.</title>
        <authorList>
            <person name="Fan W."/>
            <person name="Wang S."/>
            <person name="Wang H."/>
            <person name="Wang A."/>
            <person name="Jiang F."/>
            <person name="Liu H."/>
            <person name="Zhao H."/>
            <person name="Xu D."/>
            <person name="Zhang Y."/>
        </authorList>
    </citation>
    <scope>NUCLEOTIDE SEQUENCE [LARGE SCALE GENOMIC DNA]</scope>
    <source>
        <strain evidence="2">cv. Niubang</strain>
    </source>
</reference>
<evidence type="ECO:0000313" key="2">
    <source>
        <dbReference type="Proteomes" id="UP001055879"/>
    </source>
</evidence>
<proteinExistence type="predicted"/>
<protein>
    <submittedName>
        <fullName evidence="1">Uncharacterized protein</fullName>
    </submittedName>
</protein>
<gene>
    <name evidence="1" type="ORF">L6452_29748</name>
</gene>
<reference evidence="2" key="1">
    <citation type="journal article" date="2022" name="Mol. Ecol. Resour.">
        <title>The genomes of chicory, endive, great burdock and yacon provide insights into Asteraceae palaeo-polyploidization history and plant inulin production.</title>
        <authorList>
            <person name="Fan W."/>
            <person name="Wang S."/>
            <person name="Wang H."/>
            <person name="Wang A."/>
            <person name="Jiang F."/>
            <person name="Liu H."/>
            <person name="Zhao H."/>
            <person name="Xu D."/>
            <person name="Zhang Y."/>
        </authorList>
    </citation>
    <scope>NUCLEOTIDE SEQUENCE [LARGE SCALE GENOMIC DNA]</scope>
    <source>
        <strain evidence="2">cv. Niubang</strain>
    </source>
</reference>